<gene>
    <name evidence="3" type="ORF">GCM10025870_13760</name>
</gene>
<evidence type="ECO:0000313" key="3">
    <source>
        <dbReference type="EMBL" id="BDZ54303.1"/>
    </source>
</evidence>
<sequence length="260" mass="26886">MSAVDRLAAVLDDAQVGAGAVEQPSSDSPLDLATAYAVQHALIARRTARGERVIGLKLGFTSREKARQMGVHDVIIGTLTDAMRVEEGGRVPAGRGIHPRVEPEVAFLLGPSIGDPDADPATAIVAVAPALEVIDSRYRDFRFDLGDVIADNTSASSFAIGPWRAASDAGPLENRAVALEIDGRMVSTGSTAAILGDPVRAVATARRLARAHGLVLEAGSVLLAGAATAAVPLPARGTVSATIHALGRVAIDVDEEEGRR</sequence>
<keyword evidence="4" id="KW-1185">Reference proteome</keyword>
<reference evidence="4" key="1">
    <citation type="journal article" date="2019" name="Int. J. Syst. Evol. Microbiol.">
        <title>The Global Catalogue of Microorganisms (GCM) 10K type strain sequencing project: providing services to taxonomists for standard genome sequencing and annotation.</title>
        <authorList>
            <consortium name="The Broad Institute Genomics Platform"/>
            <consortium name="The Broad Institute Genome Sequencing Center for Infectious Disease"/>
            <person name="Wu L."/>
            <person name="Ma J."/>
        </authorList>
    </citation>
    <scope>NUCLEOTIDE SEQUENCE [LARGE SCALE GENOMIC DNA]</scope>
    <source>
        <strain evidence="4">NBRC 109019</strain>
    </source>
</reference>
<dbReference type="EMBL" id="AP027734">
    <property type="protein sequence ID" value="BDZ54303.1"/>
    <property type="molecule type" value="Genomic_DNA"/>
</dbReference>
<evidence type="ECO:0000259" key="2">
    <source>
        <dbReference type="Pfam" id="PF01557"/>
    </source>
</evidence>
<dbReference type="SUPFAM" id="SSF56529">
    <property type="entry name" value="FAH"/>
    <property type="match status" value="1"/>
</dbReference>
<dbReference type="Gene3D" id="3.90.850.10">
    <property type="entry name" value="Fumarylacetoacetase-like, C-terminal domain"/>
    <property type="match status" value="1"/>
</dbReference>
<dbReference type="InterPro" id="IPR011234">
    <property type="entry name" value="Fumarylacetoacetase-like_C"/>
</dbReference>
<dbReference type="PANTHER" id="PTHR30143:SF0">
    <property type="entry name" value="2-KETO-4-PENTENOATE HYDRATASE"/>
    <property type="match status" value="1"/>
</dbReference>
<feature type="domain" description="Fumarylacetoacetase-like C-terminal" evidence="2">
    <location>
        <begin position="89"/>
        <end position="252"/>
    </location>
</feature>
<dbReference type="InterPro" id="IPR036663">
    <property type="entry name" value="Fumarylacetoacetase_C_sf"/>
</dbReference>
<dbReference type="InterPro" id="IPR050772">
    <property type="entry name" value="Hydratase-Decarb/MhpD_sf"/>
</dbReference>
<evidence type="ECO:0000313" key="4">
    <source>
        <dbReference type="Proteomes" id="UP001321477"/>
    </source>
</evidence>
<dbReference type="PANTHER" id="PTHR30143">
    <property type="entry name" value="ACID HYDRATASE"/>
    <property type="match status" value="1"/>
</dbReference>
<dbReference type="RefSeq" id="WP_234660775.1">
    <property type="nucleotide sequence ID" value="NZ_AP027734.1"/>
</dbReference>
<proteinExistence type="predicted"/>
<organism evidence="3 4">
    <name type="scientific">Agromyces marinus</name>
    <dbReference type="NCBI Taxonomy" id="1389020"/>
    <lineage>
        <taxon>Bacteria</taxon>
        <taxon>Bacillati</taxon>
        <taxon>Actinomycetota</taxon>
        <taxon>Actinomycetes</taxon>
        <taxon>Micrococcales</taxon>
        <taxon>Microbacteriaceae</taxon>
        <taxon>Agromyces</taxon>
    </lineage>
</organism>
<dbReference type="Pfam" id="PF01557">
    <property type="entry name" value="FAA_hydrolase"/>
    <property type="match status" value="1"/>
</dbReference>
<accession>A0ABM8H0N9</accession>
<name>A0ABM8H0N9_9MICO</name>
<dbReference type="Proteomes" id="UP001321477">
    <property type="component" value="Chromosome"/>
</dbReference>
<evidence type="ECO:0000256" key="1">
    <source>
        <dbReference type="ARBA" id="ARBA00023239"/>
    </source>
</evidence>
<protein>
    <submittedName>
        <fullName evidence="3">4-oxalocrotonate decarboxylase</fullName>
    </submittedName>
</protein>
<keyword evidence="1" id="KW-0456">Lyase</keyword>